<dbReference type="SMART" id="SM00746">
    <property type="entry name" value="TRASH"/>
    <property type="match status" value="6"/>
</dbReference>
<protein>
    <submittedName>
        <fullName evidence="14">Zinc finger protein</fullName>
    </submittedName>
</protein>
<keyword evidence="4" id="KW-0677">Repeat</keyword>
<keyword evidence="10" id="KW-0539">Nucleus</keyword>
<dbReference type="SMART" id="SM00355">
    <property type="entry name" value="ZnF_C2H2"/>
    <property type="match status" value="21"/>
</dbReference>
<dbReference type="EMBL" id="CM014078">
    <property type="protein sequence ID" value="TKS66688.1"/>
    <property type="molecule type" value="Genomic_DNA"/>
</dbReference>
<dbReference type="FunFam" id="3.30.160.60:FF:001480">
    <property type="entry name" value="Si:cabz01071911.3"/>
    <property type="match status" value="3"/>
</dbReference>
<dbReference type="Pfam" id="PF13465">
    <property type="entry name" value="zf-H2C2_2"/>
    <property type="match status" value="2"/>
</dbReference>
<dbReference type="GO" id="GO:0005634">
    <property type="term" value="C:nucleus"/>
    <property type="evidence" value="ECO:0007669"/>
    <property type="project" value="UniProtKB-SubCell"/>
</dbReference>
<dbReference type="FunFam" id="3.30.160.60:FF:000446">
    <property type="entry name" value="Zinc finger protein"/>
    <property type="match status" value="4"/>
</dbReference>
<feature type="domain" description="C2H2-type" evidence="13">
    <location>
        <begin position="816"/>
        <end position="843"/>
    </location>
</feature>
<feature type="domain" description="C2H2-type" evidence="13">
    <location>
        <begin position="928"/>
        <end position="955"/>
    </location>
</feature>
<feature type="region of interest" description="Disordered" evidence="12">
    <location>
        <begin position="494"/>
        <end position="555"/>
    </location>
</feature>
<evidence type="ECO:0000259" key="13">
    <source>
        <dbReference type="PROSITE" id="PS50157"/>
    </source>
</evidence>
<dbReference type="SUPFAM" id="SSF57667">
    <property type="entry name" value="beta-beta-alpha zinc fingers"/>
    <property type="match status" value="12"/>
</dbReference>
<accession>A0A4U5TZ71</accession>
<feature type="region of interest" description="Disordered" evidence="12">
    <location>
        <begin position="993"/>
        <end position="1016"/>
    </location>
</feature>
<feature type="domain" description="C2H2-type" evidence="13">
    <location>
        <begin position="293"/>
        <end position="320"/>
    </location>
</feature>
<feature type="domain" description="C2H2-type" evidence="13">
    <location>
        <begin position="872"/>
        <end position="899"/>
    </location>
</feature>
<dbReference type="FunFam" id="3.30.160.60:FF:000290">
    <property type="entry name" value="Zinc finger protein 697 isoform X1"/>
    <property type="match status" value="1"/>
</dbReference>
<comment type="subcellular location">
    <subcellularLocation>
        <location evidence="1">Nucleus</location>
    </subcellularLocation>
</comment>
<evidence type="ECO:0000256" key="2">
    <source>
        <dbReference type="ARBA" id="ARBA00006991"/>
    </source>
</evidence>
<feature type="region of interest" description="Disordered" evidence="12">
    <location>
        <begin position="376"/>
        <end position="401"/>
    </location>
</feature>
<evidence type="ECO:0000256" key="6">
    <source>
        <dbReference type="ARBA" id="ARBA00022833"/>
    </source>
</evidence>
<feature type="compositionally biased region" description="Acidic residues" evidence="12">
    <location>
        <begin position="1248"/>
        <end position="1258"/>
    </location>
</feature>
<feature type="domain" description="C2H2-type" evidence="13">
    <location>
        <begin position="181"/>
        <end position="208"/>
    </location>
</feature>
<proteinExistence type="inferred from homology"/>
<feature type="compositionally biased region" description="Acidic residues" evidence="12">
    <location>
        <begin position="380"/>
        <end position="392"/>
    </location>
</feature>
<evidence type="ECO:0000256" key="5">
    <source>
        <dbReference type="ARBA" id="ARBA00022771"/>
    </source>
</evidence>
<evidence type="ECO:0000256" key="7">
    <source>
        <dbReference type="ARBA" id="ARBA00023015"/>
    </source>
</evidence>
<comment type="similarity">
    <text evidence="2">Belongs to the krueppel C2H2-type zinc-finger protein family.</text>
</comment>
<feature type="compositionally biased region" description="Basic and acidic residues" evidence="12">
    <location>
        <begin position="613"/>
        <end position="631"/>
    </location>
</feature>
<dbReference type="InterPro" id="IPR013087">
    <property type="entry name" value="Znf_C2H2_type"/>
</dbReference>
<feature type="domain" description="C2H2-type" evidence="13">
    <location>
        <begin position="349"/>
        <end position="368"/>
    </location>
</feature>
<dbReference type="GO" id="GO:0000978">
    <property type="term" value="F:RNA polymerase II cis-regulatory region sequence-specific DNA binding"/>
    <property type="evidence" value="ECO:0007669"/>
    <property type="project" value="TreeGrafter"/>
</dbReference>
<evidence type="ECO:0000256" key="1">
    <source>
        <dbReference type="ARBA" id="ARBA00004123"/>
    </source>
</evidence>
<feature type="compositionally biased region" description="Basic and acidic residues" evidence="12">
    <location>
        <begin position="597"/>
        <end position="606"/>
    </location>
</feature>
<dbReference type="FunFam" id="3.30.160.60:FF:001235">
    <property type="entry name" value="Si:ch211-119o8.6"/>
    <property type="match status" value="1"/>
</dbReference>
<evidence type="ECO:0000256" key="12">
    <source>
        <dbReference type="SAM" id="MobiDB-lite"/>
    </source>
</evidence>
<feature type="compositionally biased region" description="Acidic residues" evidence="12">
    <location>
        <begin position="98"/>
        <end position="108"/>
    </location>
</feature>
<feature type="compositionally biased region" description="Basic and acidic residues" evidence="12">
    <location>
        <begin position="134"/>
        <end position="147"/>
    </location>
</feature>
<name>A0A4U5TZ71_COLLU</name>
<feature type="domain" description="C2H2-type" evidence="13">
    <location>
        <begin position="676"/>
        <end position="703"/>
    </location>
</feature>
<feature type="compositionally biased region" description="Basic and acidic residues" evidence="12">
    <location>
        <begin position="1230"/>
        <end position="1247"/>
    </location>
</feature>
<feature type="region of interest" description="Disordered" evidence="12">
    <location>
        <begin position="1187"/>
        <end position="1283"/>
    </location>
</feature>
<dbReference type="FunFam" id="3.30.160.60:FF:000478">
    <property type="entry name" value="Zinc finger protein 133"/>
    <property type="match status" value="2"/>
</dbReference>
<feature type="domain" description="C2H2-type" evidence="13">
    <location>
        <begin position="788"/>
        <end position="815"/>
    </location>
</feature>
<dbReference type="PROSITE" id="PS00028">
    <property type="entry name" value="ZINC_FINGER_C2H2_1"/>
    <property type="match status" value="18"/>
</dbReference>
<feature type="domain" description="C2H2-type" evidence="13">
    <location>
        <begin position="844"/>
        <end position="871"/>
    </location>
</feature>
<keyword evidence="5 11" id="KW-0863">Zinc-finger</keyword>
<dbReference type="FunFam" id="3.30.160.60:FF:000624">
    <property type="entry name" value="zinc finger protein 697"/>
    <property type="match status" value="1"/>
</dbReference>
<dbReference type="InterPro" id="IPR011017">
    <property type="entry name" value="TRASH_dom"/>
</dbReference>
<keyword evidence="8" id="KW-0238">DNA-binding</keyword>
<feature type="region of interest" description="Disordered" evidence="12">
    <location>
        <begin position="577"/>
        <end position="669"/>
    </location>
</feature>
<feature type="domain" description="C2H2-type" evidence="13">
    <location>
        <begin position="1370"/>
        <end position="1397"/>
    </location>
</feature>
<dbReference type="FunFam" id="3.30.160.60:FF:000303">
    <property type="entry name" value="Zinc finger protein 41"/>
    <property type="match status" value="1"/>
</dbReference>
<evidence type="ECO:0000256" key="3">
    <source>
        <dbReference type="ARBA" id="ARBA00022723"/>
    </source>
</evidence>
<reference evidence="14 15" key="1">
    <citation type="submission" date="2019-01" db="EMBL/GenBank/DDBJ databases">
        <title>Genome Assembly of Collichthys lucidus.</title>
        <authorList>
            <person name="Cai M."/>
            <person name="Xiao S."/>
        </authorList>
    </citation>
    <scope>NUCLEOTIDE SEQUENCE [LARGE SCALE GENOMIC DNA]</scope>
    <source>
        <strain evidence="14">JT15FE1705JMU</strain>
        <tissue evidence="14">Muscle</tissue>
    </source>
</reference>
<organism evidence="14 15">
    <name type="scientific">Collichthys lucidus</name>
    <name type="common">Big head croaker</name>
    <name type="synonym">Sciaena lucida</name>
    <dbReference type="NCBI Taxonomy" id="240159"/>
    <lineage>
        <taxon>Eukaryota</taxon>
        <taxon>Metazoa</taxon>
        <taxon>Chordata</taxon>
        <taxon>Craniata</taxon>
        <taxon>Vertebrata</taxon>
        <taxon>Euteleostomi</taxon>
        <taxon>Actinopterygii</taxon>
        <taxon>Neopterygii</taxon>
        <taxon>Teleostei</taxon>
        <taxon>Neoteleostei</taxon>
        <taxon>Acanthomorphata</taxon>
        <taxon>Eupercaria</taxon>
        <taxon>Sciaenidae</taxon>
        <taxon>Collichthys</taxon>
    </lineage>
</organism>
<evidence type="ECO:0000256" key="10">
    <source>
        <dbReference type="ARBA" id="ARBA00023242"/>
    </source>
</evidence>
<dbReference type="FunFam" id="3.30.160.60:FF:000870">
    <property type="entry name" value="zinc finger protein 197 isoform X1"/>
    <property type="match status" value="2"/>
</dbReference>
<dbReference type="FunFam" id="3.30.160.60:FF:000862">
    <property type="entry name" value="zinc finger protein 697"/>
    <property type="match status" value="1"/>
</dbReference>
<keyword evidence="7" id="KW-0805">Transcription regulation</keyword>
<feature type="compositionally biased region" description="Acidic residues" evidence="12">
    <location>
        <begin position="1217"/>
        <end position="1229"/>
    </location>
</feature>
<feature type="domain" description="C2H2-type" evidence="13">
    <location>
        <begin position="237"/>
        <end position="264"/>
    </location>
</feature>
<dbReference type="PANTHER" id="PTHR23226:SF240">
    <property type="entry name" value="GASTRULA ZINC FINGER PROTEIN XLCGF26.1-LIKE-RELATED"/>
    <property type="match status" value="1"/>
</dbReference>
<dbReference type="Gene3D" id="3.30.160.60">
    <property type="entry name" value="Classic Zinc Finger"/>
    <property type="match status" value="21"/>
</dbReference>
<feature type="domain" description="C2H2-type" evidence="13">
    <location>
        <begin position="265"/>
        <end position="292"/>
    </location>
</feature>
<evidence type="ECO:0000313" key="15">
    <source>
        <dbReference type="Proteomes" id="UP000298787"/>
    </source>
</evidence>
<evidence type="ECO:0000256" key="4">
    <source>
        <dbReference type="ARBA" id="ARBA00022737"/>
    </source>
</evidence>
<feature type="domain" description="C2H2-type" evidence="13">
    <location>
        <begin position="1277"/>
        <end position="1306"/>
    </location>
</feature>
<sequence length="1416" mass="160565">MNESHYVKLDSGGKILTPGVQMCNNRSDIIKCVSCFSTDVQQLVVTKEEDCLDQDDLPEPPHIKEEQEEVWTSRAQLQGLDQADIIKFTFFPVAVKSEEDEEEEDDEDKPQSSQLFQRQTEDMKADGEDCGGPEPDRDSDPDHHDETLDFSEPETDDSDDWKKSSGPQSGDCGRDPEEKPFSCSECGKIFSHNANLKRHMRTHTGEKPFSCSVCGKEFAQSSTLTLHLRVHTGEKPFACSVCQTSFSLRNNLYTHMRMHTGEKPFSCPVCGKSFTQSSSLTSHLRVHTGEKPFTCSVCQTGFGDRGTLFRHRSVHTTEREFSCSVCGKEFRQKGHMIRHMGLHTGEKPYSCDACDRRFTRLYTLKNHQCVGRQASQLTEADGEDSDGPELEPDGLFNPDPHDETSHFSAVSLFERALIARYINTLNHQSHTTNQLNKLYPHADENKMMRRIQTPQSQIILLVTVGLLTSACQTCCFLSLHTFIHHRILKKRSSTETSPAVQQACGPEPEPGPGPGPDVQQLVVTKEEEDPVSLDQVDPPEPPHIKEEQEEVWTRREQLQGLDQADLIKFTFFPVAVKSEEDDEEEEEKPQSSQLHQRQTEDMKADGEDCGGPEPDRDSDPDHHDETSHSSEPETDDSCEWETREPPQANEEPGRDLDCDTVKTSEHDEVQPGGKPFKCSVCGKTYHWKKSLTAHMKLHTEEKRFSCSVCGKTYHWKNSLTAHTRLHAEEKRFSCPVCSKRYHWEKSLMVHMRLHSEENRFSCSVCQETFQQKEHVKMHMVVHAQQKSFSCSVCGKTFARSSTLNSHRRVHTGEKPFSCSVCNASFSHSRNLFQHTRIHTGEKPFRCSVCGIGFAQKQHLRQHTRTHTGEKPFSCSFCGKGFAQNSALTSHLRVHTGEKPFSCSVCKSSFSVRSNLSAHMRIHTGEKPFSCSVCGKTFGHGGNLRQHMRVHREEKPCFNDEKEKRHLTSANQHTVIHVIIQNLQNRRLCLTPAAGGDQRKMTPSAWTQDDPPEPPHIKEEQEDFWTAEQLQGLDEADIIKFTCRVFVAKDSVDFLSSKLISVSADSHYKLHGRRTESNRDENVCKPLENQTNFDPDSDDGTSSVSETDDSCDWESRESQSGSNSKNRNVQQLVVTKEEEDPVSLDQVDPPKLVHIKEEQEEVWTSREQLQGLDQADLIKFTFFPVAVKSEEDEEEEEEKPQSSQLHQRQTEDMKPEADGEDCGGPEPDMDSDPHLQPDIDVKTSHSSEPESDDSWDWEDTREPPSGLNSPQDDEEPDLDCDPVKTSRRFEQDGHLQKHELVQMGEKPFKCSVCGKRYSREESKFARSSTLTSHMRVHTGEKPFSCSVCKASFSVGGKLSEHMRIHTGEKPFSCSQCGKTFARREHLTQHLSVHTGEKPFSCSVCNKAFRDRGTLRHT</sequence>
<feature type="region of interest" description="Disordered" evidence="12">
    <location>
        <begin position="1068"/>
        <end position="1128"/>
    </location>
</feature>
<keyword evidence="3" id="KW-0479">Metal-binding</keyword>
<feature type="domain" description="C2H2-type" evidence="13">
    <location>
        <begin position="209"/>
        <end position="236"/>
    </location>
</feature>
<dbReference type="PANTHER" id="PTHR23226">
    <property type="entry name" value="ZINC FINGER AND SCAN DOMAIN-CONTAINING"/>
    <property type="match status" value="1"/>
</dbReference>
<feature type="compositionally biased region" description="Basic and acidic residues" evidence="12">
    <location>
        <begin position="651"/>
        <end position="669"/>
    </location>
</feature>
<dbReference type="FunFam" id="3.30.160.60:FF:001498">
    <property type="entry name" value="Zinc finger protein 404"/>
    <property type="match status" value="1"/>
</dbReference>
<dbReference type="FunFam" id="3.30.160.60:FF:000358">
    <property type="entry name" value="zinc finger protein 24"/>
    <property type="match status" value="1"/>
</dbReference>
<dbReference type="PROSITE" id="PS50157">
    <property type="entry name" value="ZINC_FINGER_C2H2_2"/>
    <property type="match status" value="21"/>
</dbReference>
<keyword evidence="9" id="KW-0804">Transcription</keyword>
<feature type="domain" description="C2H2-type" evidence="13">
    <location>
        <begin position="760"/>
        <end position="787"/>
    </location>
</feature>
<feature type="region of interest" description="Disordered" evidence="12">
    <location>
        <begin position="97"/>
        <end position="176"/>
    </location>
</feature>
<keyword evidence="15" id="KW-1185">Reference proteome</keyword>
<feature type="domain" description="C2H2-type" evidence="13">
    <location>
        <begin position="1307"/>
        <end position="1341"/>
    </location>
</feature>
<dbReference type="Proteomes" id="UP000298787">
    <property type="component" value="Chromosome 1"/>
</dbReference>
<feature type="compositionally biased region" description="Acidic residues" evidence="12">
    <location>
        <begin position="148"/>
        <end position="159"/>
    </location>
</feature>
<evidence type="ECO:0000313" key="14">
    <source>
        <dbReference type="EMBL" id="TKS66688.1"/>
    </source>
</evidence>
<feature type="compositionally biased region" description="Basic and acidic residues" evidence="12">
    <location>
        <begin position="1207"/>
        <end position="1216"/>
    </location>
</feature>
<dbReference type="Pfam" id="PF00096">
    <property type="entry name" value="zf-C2H2"/>
    <property type="match status" value="8"/>
</dbReference>
<dbReference type="GO" id="GO:0000122">
    <property type="term" value="P:negative regulation of transcription by RNA polymerase II"/>
    <property type="evidence" value="ECO:0007669"/>
    <property type="project" value="UniProtKB-ARBA"/>
</dbReference>
<dbReference type="Pfam" id="PF13912">
    <property type="entry name" value="zf-C2H2_6"/>
    <property type="match status" value="2"/>
</dbReference>
<feature type="region of interest" description="Disordered" evidence="12">
    <location>
        <begin position="1133"/>
        <end position="1152"/>
    </location>
</feature>
<feature type="compositionally biased region" description="Polar residues" evidence="12">
    <location>
        <begin position="1117"/>
        <end position="1128"/>
    </location>
</feature>
<dbReference type="GO" id="GO:0000981">
    <property type="term" value="F:DNA-binding transcription factor activity, RNA polymerase II-specific"/>
    <property type="evidence" value="ECO:0007669"/>
    <property type="project" value="TreeGrafter"/>
</dbReference>
<feature type="domain" description="C2H2-type" evidence="13">
    <location>
        <begin position="732"/>
        <end position="759"/>
    </location>
</feature>
<feature type="compositionally biased region" description="Basic and acidic residues" evidence="12">
    <location>
        <begin position="1072"/>
        <end position="1082"/>
    </location>
</feature>
<feature type="domain" description="C2H2-type" evidence="13">
    <location>
        <begin position="1342"/>
        <end position="1369"/>
    </location>
</feature>
<feature type="compositionally biased region" description="Acidic residues" evidence="12">
    <location>
        <begin position="1270"/>
        <end position="1279"/>
    </location>
</feature>
<feature type="domain" description="C2H2-type" evidence="13">
    <location>
        <begin position="900"/>
        <end position="927"/>
    </location>
</feature>
<evidence type="ECO:0000256" key="8">
    <source>
        <dbReference type="ARBA" id="ARBA00023125"/>
    </source>
</evidence>
<dbReference type="InterPro" id="IPR036236">
    <property type="entry name" value="Znf_C2H2_sf"/>
</dbReference>
<feature type="domain" description="C2H2-type" evidence="13">
    <location>
        <begin position="704"/>
        <end position="731"/>
    </location>
</feature>
<gene>
    <name evidence="14" type="ORF">D9C73_000745</name>
</gene>
<feature type="compositionally biased region" description="Basic and acidic residues" evidence="12">
    <location>
        <begin position="540"/>
        <end position="555"/>
    </location>
</feature>
<dbReference type="FunFam" id="3.30.160.60:FF:000264">
    <property type="entry name" value="Zinc finger protein 236"/>
    <property type="match status" value="1"/>
</dbReference>
<dbReference type="GO" id="GO:0008270">
    <property type="term" value="F:zinc ion binding"/>
    <property type="evidence" value="ECO:0007669"/>
    <property type="project" value="UniProtKB-KW"/>
</dbReference>
<dbReference type="FunFam" id="3.30.160.60:FF:001465">
    <property type="entry name" value="Zinc finger protein 560"/>
    <property type="match status" value="1"/>
</dbReference>
<evidence type="ECO:0000256" key="9">
    <source>
        <dbReference type="ARBA" id="ARBA00023163"/>
    </source>
</evidence>
<feature type="compositionally biased region" description="Polar residues" evidence="12">
    <location>
        <begin position="1087"/>
        <end position="1104"/>
    </location>
</feature>
<feature type="domain" description="C2H2-type" evidence="13">
    <location>
        <begin position="321"/>
        <end position="348"/>
    </location>
</feature>
<evidence type="ECO:0000256" key="11">
    <source>
        <dbReference type="PROSITE-ProRule" id="PRU00042"/>
    </source>
</evidence>
<dbReference type="STRING" id="240159.A0A4U5TZ71"/>
<keyword evidence="6" id="KW-0862">Zinc</keyword>